<organism evidence="1 2">
    <name type="scientific">Caerostris extrusa</name>
    <name type="common">Bark spider</name>
    <name type="synonym">Caerostris bankana</name>
    <dbReference type="NCBI Taxonomy" id="172846"/>
    <lineage>
        <taxon>Eukaryota</taxon>
        <taxon>Metazoa</taxon>
        <taxon>Ecdysozoa</taxon>
        <taxon>Arthropoda</taxon>
        <taxon>Chelicerata</taxon>
        <taxon>Arachnida</taxon>
        <taxon>Araneae</taxon>
        <taxon>Araneomorphae</taxon>
        <taxon>Entelegynae</taxon>
        <taxon>Araneoidea</taxon>
        <taxon>Araneidae</taxon>
        <taxon>Caerostris</taxon>
    </lineage>
</organism>
<protein>
    <submittedName>
        <fullName evidence="1">Uncharacterized protein</fullName>
    </submittedName>
</protein>
<proteinExistence type="predicted"/>
<keyword evidence="2" id="KW-1185">Reference proteome</keyword>
<accession>A0AAV4QSI0</accession>
<comment type="caution">
    <text evidence="1">The sequence shown here is derived from an EMBL/GenBank/DDBJ whole genome shotgun (WGS) entry which is preliminary data.</text>
</comment>
<name>A0AAV4QSI0_CAEEX</name>
<dbReference type="Proteomes" id="UP001054945">
    <property type="component" value="Unassembled WGS sequence"/>
</dbReference>
<sequence>MGLCFELRFRHAEWDTKFGALFQKKTLFRQGCGLNSIPIQQQYSYPIFQFCNDSKNGTIHFEQFMIPSYGFEKSMIPSYGFE</sequence>
<dbReference type="EMBL" id="BPLR01006763">
    <property type="protein sequence ID" value="GIY12244.1"/>
    <property type="molecule type" value="Genomic_DNA"/>
</dbReference>
<dbReference type="AlphaFoldDB" id="A0AAV4QSI0"/>
<gene>
    <name evidence="1" type="ORF">CEXT_364911</name>
</gene>
<evidence type="ECO:0000313" key="2">
    <source>
        <dbReference type="Proteomes" id="UP001054945"/>
    </source>
</evidence>
<reference evidence="1 2" key="1">
    <citation type="submission" date="2021-06" db="EMBL/GenBank/DDBJ databases">
        <title>Caerostris extrusa draft genome.</title>
        <authorList>
            <person name="Kono N."/>
            <person name="Arakawa K."/>
        </authorList>
    </citation>
    <scope>NUCLEOTIDE SEQUENCE [LARGE SCALE GENOMIC DNA]</scope>
</reference>
<evidence type="ECO:0000313" key="1">
    <source>
        <dbReference type="EMBL" id="GIY12244.1"/>
    </source>
</evidence>